<dbReference type="GO" id="GO:0043531">
    <property type="term" value="F:ADP binding"/>
    <property type="evidence" value="ECO:0007669"/>
    <property type="project" value="InterPro"/>
</dbReference>
<evidence type="ECO:0000256" key="2">
    <source>
        <dbReference type="ARBA" id="ARBA00022614"/>
    </source>
</evidence>
<accession>A0A2G2YVI8</accession>
<keyword evidence="5" id="KW-0611">Plant defense</keyword>
<feature type="domain" description="NB-ARC" evidence="7">
    <location>
        <begin position="152"/>
        <end position="325"/>
    </location>
</feature>
<dbReference type="Gene3D" id="1.20.5.4130">
    <property type="match status" value="1"/>
</dbReference>
<dbReference type="InterPro" id="IPR036388">
    <property type="entry name" value="WH-like_DNA-bd_sf"/>
</dbReference>
<dbReference type="SUPFAM" id="SSF52058">
    <property type="entry name" value="L domain-like"/>
    <property type="match status" value="1"/>
</dbReference>
<feature type="domain" description="Disease resistance protein winged helix" evidence="8">
    <location>
        <begin position="408"/>
        <end position="478"/>
    </location>
</feature>
<name>A0A2G2YVI8_CAPAN</name>
<dbReference type="OMA" id="HCHENLD"/>
<dbReference type="PRINTS" id="PR00364">
    <property type="entry name" value="DISEASERSIST"/>
</dbReference>
<comment type="caution">
    <text evidence="9">The sequence shown here is derived from an EMBL/GenBank/DDBJ whole genome shotgun (WGS) entry which is preliminary data.</text>
</comment>
<keyword evidence="2" id="KW-0433">Leucine-rich repeat</keyword>
<sequence>MAHASVASLMRTIESLLTSKSLMQSLTCDYRAEICDLHEKIGSLEVFLKNFEKNNVSGEMTDFEVEVKEVANIVEQTIQLRVTEVVLVNDEKTHERLSDTLQLVAEDMDRIWKESAKIQDKGKQVSEGSLVQDFSSPTNNILNVNNNMVGRDDQKEQLLENLTGNYSGEPKVIPIVGVGGIGKTTLVKEVYNHESIVCRFDVCAWATVSQQPSIKEVLLSLLQSTIKMDDTVKTKGEAELADMLQKSLKRKRCLIVLDDIWSCEVSDGVRRCFPTEDNAGSRIPLTTRNNEVACYVDTENLSLRMGFMDQDESWSLFKSAAFSSEALPYEFETVGKKIADECHGLPLTIVMVAGLLKSKSTIDDWESVAKGVKSVLTNDLDEQCSRVLGLSYNHLTSDLKTCLLHFGIFPEDCEIPAKKLMRSWMAEGFLKLENDLEGETEKCLQELVDRCLILVCKKSLDGTKIRSCKVHDLIYDLCLREIQRESIFIMNDIVLGVSDSECRYLSMRKMHPFKRVTGDKIDYCPYGLYRALLTPVHHQLRDHDNNDLLKRTRSIFPFHLEDLIFPPVLKSELIHFKLLKVLELRHIEIDAFPQQILSLIWLRYLSLHCHENLDISLHCHENLDIPPEICSLWNLQFIFQGPQKFSGRSVLTTFPEEICGLMQLRHLKLSKFYLPNPPRVSADKGSHMGFSNIQTISYLSPRCCMKEVIMGIQNVKKLGIRGYETDSNGLLNNLVHLQQLETLSFTDCDSELLPASAKAFPATLKKLKLKRTWLSWSYLDIIAELLKLEVLKLMDGAWSGKQWYPNVRGFTRLKVLLIEDYYLKYWKVTDDNFPVLERLMLRYCYTLKEITIEFAEINTLQLIELTSCLPELGESAAARIQKEQEDLGNNPVDVHISDPCKYIYSIYQGYTLFLICTSHIIRLLEFSLVKCEHI</sequence>
<dbReference type="InterPro" id="IPR058922">
    <property type="entry name" value="WHD_DRP"/>
</dbReference>
<dbReference type="FunFam" id="1.10.10.10:FF:000322">
    <property type="entry name" value="Probable disease resistance protein At1g63360"/>
    <property type="match status" value="1"/>
</dbReference>
<dbReference type="GO" id="GO:0005524">
    <property type="term" value="F:ATP binding"/>
    <property type="evidence" value="ECO:0007669"/>
    <property type="project" value="UniProtKB-KW"/>
</dbReference>
<evidence type="ECO:0000313" key="9">
    <source>
        <dbReference type="EMBL" id="PHT73655.1"/>
    </source>
</evidence>
<dbReference type="Gene3D" id="3.80.10.10">
    <property type="entry name" value="Ribonuclease Inhibitor"/>
    <property type="match status" value="1"/>
</dbReference>
<dbReference type="InterPro" id="IPR027417">
    <property type="entry name" value="P-loop_NTPase"/>
</dbReference>
<dbReference type="SUPFAM" id="SSF52540">
    <property type="entry name" value="P-loop containing nucleoside triphosphate hydrolases"/>
    <property type="match status" value="1"/>
</dbReference>
<gene>
    <name evidence="9" type="ORF">T459_24440</name>
</gene>
<evidence type="ECO:0000256" key="4">
    <source>
        <dbReference type="ARBA" id="ARBA00022741"/>
    </source>
</evidence>
<evidence type="ECO:0000259" key="8">
    <source>
        <dbReference type="Pfam" id="PF23559"/>
    </source>
</evidence>
<protein>
    <submittedName>
        <fullName evidence="9">Uncharacterized protein</fullName>
    </submittedName>
</protein>
<reference evidence="9 10" key="2">
    <citation type="journal article" date="2017" name="Genome Biol.">
        <title>New reference genome sequences of hot pepper reveal the massive evolution of plant disease-resistance genes by retroduplication.</title>
        <authorList>
            <person name="Kim S."/>
            <person name="Park J."/>
            <person name="Yeom S.I."/>
            <person name="Kim Y.M."/>
            <person name="Seo E."/>
            <person name="Kim K.T."/>
            <person name="Kim M.S."/>
            <person name="Lee J.M."/>
            <person name="Cheong K."/>
            <person name="Shin H.S."/>
            <person name="Kim S.B."/>
            <person name="Han K."/>
            <person name="Lee J."/>
            <person name="Park M."/>
            <person name="Lee H.A."/>
            <person name="Lee H.Y."/>
            <person name="Lee Y."/>
            <person name="Oh S."/>
            <person name="Lee J.H."/>
            <person name="Choi E."/>
            <person name="Choi E."/>
            <person name="Lee S.E."/>
            <person name="Jeon J."/>
            <person name="Kim H."/>
            <person name="Choi G."/>
            <person name="Song H."/>
            <person name="Lee J."/>
            <person name="Lee S.C."/>
            <person name="Kwon J.K."/>
            <person name="Lee H.Y."/>
            <person name="Koo N."/>
            <person name="Hong Y."/>
            <person name="Kim R.W."/>
            <person name="Kang W.H."/>
            <person name="Huh J.H."/>
            <person name="Kang B.C."/>
            <person name="Yang T.J."/>
            <person name="Lee Y.H."/>
            <person name="Bennetzen J.L."/>
            <person name="Choi D."/>
        </authorList>
    </citation>
    <scope>NUCLEOTIDE SEQUENCE [LARGE SCALE GENOMIC DNA]</scope>
    <source>
        <strain evidence="10">cv. CM334</strain>
    </source>
</reference>
<dbReference type="InterPro" id="IPR042197">
    <property type="entry name" value="Apaf_helical"/>
</dbReference>
<reference evidence="9 10" key="1">
    <citation type="journal article" date="2014" name="Nat. Genet.">
        <title>Genome sequence of the hot pepper provides insights into the evolution of pungency in Capsicum species.</title>
        <authorList>
            <person name="Kim S."/>
            <person name="Park M."/>
            <person name="Yeom S.I."/>
            <person name="Kim Y.M."/>
            <person name="Lee J.M."/>
            <person name="Lee H.A."/>
            <person name="Seo E."/>
            <person name="Choi J."/>
            <person name="Cheong K."/>
            <person name="Kim K.T."/>
            <person name="Jung K."/>
            <person name="Lee G.W."/>
            <person name="Oh S.K."/>
            <person name="Bae C."/>
            <person name="Kim S.B."/>
            <person name="Lee H.Y."/>
            <person name="Kim S.Y."/>
            <person name="Kim M.S."/>
            <person name="Kang B.C."/>
            <person name="Jo Y.D."/>
            <person name="Yang H.B."/>
            <person name="Jeong H.J."/>
            <person name="Kang W.H."/>
            <person name="Kwon J.K."/>
            <person name="Shin C."/>
            <person name="Lim J.Y."/>
            <person name="Park J.H."/>
            <person name="Huh J.H."/>
            <person name="Kim J.S."/>
            <person name="Kim B.D."/>
            <person name="Cohen O."/>
            <person name="Paran I."/>
            <person name="Suh M.C."/>
            <person name="Lee S.B."/>
            <person name="Kim Y.K."/>
            <person name="Shin Y."/>
            <person name="Noh S.J."/>
            <person name="Park J."/>
            <person name="Seo Y.S."/>
            <person name="Kwon S.Y."/>
            <person name="Kim H.A."/>
            <person name="Park J.M."/>
            <person name="Kim H.J."/>
            <person name="Choi S.B."/>
            <person name="Bosland P.W."/>
            <person name="Reeves G."/>
            <person name="Jo S.H."/>
            <person name="Lee B.W."/>
            <person name="Cho H.T."/>
            <person name="Choi H.S."/>
            <person name="Lee M.S."/>
            <person name="Yu Y."/>
            <person name="Do Choi Y."/>
            <person name="Park B.S."/>
            <person name="van Deynze A."/>
            <person name="Ashrafi H."/>
            <person name="Hill T."/>
            <person name="Kim W.T."/>
            <person name="Pai H.S."/>
            <person name="Ahn H.K."/>
            <person name="Yeam I."/>
            <person name="Giovannoni J.J."/>
            <person name="Rose J.K."/>
            <person name="Sorensen I."/>
            <person name="Lee S.J."/>
            <person name="Kim R.W."/>
            <person name="Choi I.Y."/>
            <person name="Choi B.S."/>
            <person name="Lim J.S."/>
            <person name="Lee Y.H."/>
            <person name="Choi D."/>
        </authorList>
    </citation>
    <scope>NUCLEOTIDE SEQUENCE [LARGE SCALE GENOMIC DNA]</scope>
    <source>
        <strain evidence="10">cv. CM334</strain>
    </source>
</reference>
<dbReference type="FunFam" id="3.40.50.300:FF:001091">
    <property type="entry name" value="Probable disease resistance protein At1g61300"/>
    <property type="match status" value="1"/>
</dbReference>
<organism evidence="9 10">
    <name type="scientific">Capsicum annuum</name>
    <name type="common">Capsicum pepper</name>
    <dbReference type="NCBI Taxonomy" id="4072"/>
    <lineage>
        <taxon>Eukaryota</taxon>
        <taxon>Viridiplantae</taxon>
        <taxon>Streptophyta</taxon>
        <taxon>Embryophyta</taxon>
        <taxon>Tracheophyta</taxon>
        <taxon>Spermatophyta</taxon>
        <taxon>Magnoliopsida</taxon>
        <taxon>eudicotyledons</taxon>
        <taxon>Gunneridae</taxon>
        <taxon>Pentapetalae</taxon>
        <taxon>asterids</taxon>
        <taxon>lamiids</taxon>
        <taxon>Solanales</taxon>
        <taxon>Solanaceae</taxon>
        <taxon>Solanoideae</taxon>
        <taxon>Capsiceae</taxon>
        <taxon>Capsicum</taxon>
    </lineage>
</organism>
<keyword evidence="3" id="KW-0677">Repeat</keyword>
<keyword evidence="10" id="KW-1185">Reference proteome</keyword>
<dbReference type="InterPro" id="IPR002182">
    <property type="entry name" value="NB-ARC"/>
</dbReference>
<dbReference type="EMBL" id="AYRZ02000009">
    <property type="protein sequence ID" value="PHT73655.1"/>
    <property type="molecule type" value="Genomic_DNA"/>
</dbReference>
<dbReference type="Gramene" id="PHT73655">
    <property type="protein sequence ID" value="PHT73655"/>
    <property type="gene ID" value="T459_24440"/>
</dbReference>
<keyword evidence="4" id="KW-0547">Nucleotide-binding</keyword>
<dbReference type="Gene3D" id="1.10.10.10">
    <property type="entry name" value="Winged helix-like DNA-binding domain superfamily/Winged helix DNA-binding domain"/>
    <property type="match status" value="1"/>
</dbReference>
<dbReference type="InterPro" id="IPR038005">
    <property type="entry name" value="RX-like_CC"/>
</dbReference>
<dbReference type="Gene3D" id="1.10.8.430">
    <property type="entry name" value="Helical domain of apoptotic protease-activating factors"/>
    <property type="match status" value="1"/>
</dbReference>
<evidence type="ECO:0000259" key="7">
    <source>
        <dbReference type="Pfam" id="PF00931"/>
    </source>
</evidence>
<comment type="similarity">
    <text evidence="1">Belongs to the disease resistance NB-LRR family.</text>
</comment>
<dbReference type="PANTHER" id="PTHR15140">
    <property type="entry name" value="TUBULIN-SPECIFIC CHAPERONE E"/>
    <property type="match status" value="1"/>
</dbReference>
<evidence type="ECO:0000256" key="5">
    <source>
        <dbReference type="ARBA" id="ARBA00022821"/>
    </source>
</evidence>
<dbReference type="PANTHER" id="PTHR15140:SF33">
    <property type="entry name" value="LATE BLIGHT RESISTANCE PROTEIN HOMOLOG R1A-3 ISOFORM X1"/>
    <property type="match status" value="1"/>
</dbReference>
<dbReference type="Pfam" id="PF00931">
    <property type="entry name" value="NB-ARC"/>
    <property type="match status" value="1"/>
</dbReference>
<proteinExistence type="inferred from homology"/>
<dbReference type="Pfam" id="PF23559">
    <property type="entry name" value="WHD_DRP"/>
    <property type="match status" value="1"/>
</dbReference>
<dbReference type="InterPro" id="IPR032675">
    <property type="entry name" value="LRR_dom_sf"/>
</dbReference>
<dbReference type="CDD" id="cd14798">
    <property type="entry name" value="RX-CC_like"/>
    <property type="match status" value="1"/>
</dbReference>
<evidence type="ECO:0000256" key="1">
    <source>
        <dbReference type="ARBA" id="ARBA00008894"/>
    </source>
</evidence>
<evidence type="ECO:0000256" key="3">
    <source>
        <dbReference type="ARBA" id="ARBA00022737"/>
    </source>
</evidence>
<dbReference type="GO" id="GO:0051607">
    <property type="term" value="P:defense response to virus"/>
    <property type="evidence" value="ECO:0007669"/>
    <property type="project" value="UniProtKB-ARBA"/>
</dbReference>
<dbReference type="AlphaFoldDB" id="A0A2G2YVI8"/>
<keyword evidence="6" id="KW-0067">ATP-binding</keyword>
<evidence type="ECO:0000313" key="10">
    <source>
        <dbReference type="Proteomes" id="UP000222542"/>
    </source>
</evidence>
<dbReference type="Proteomes" id="UP000222542">
    <property type="component" value="Unassembled WGS sequence"/>
</dbReference>
<dbReference type="Gene3D" id="3.40.50.300">
    <property type="entry name" value="P-loop containing nucleotide triphosphate hydrolases"/>
    <property type="match status" value="1"/>
</dbReference>
<evidence type="ECO:0000256" key="6">
    <source>
        <dbReference type="ARBA" id="ARBA00022840"/>
    </source>
</evidence>